<evidence type="ECO:0000313" key="1">
    <source>
        <dbReference type="EMBL" id="OAT85529.1"/>
    </source>
</evidence>
<dbReference type="OrthoDB" id="1803303at2"/>
<organism evidence="1 2">
    <name type="scientific">Desulfotomaculum copahuensis</name>
    <dbReference type="NCBI Taxonomy" id="1838280"/>
    <lineage>
        <taxon>Bacteria</taxon>
        <taxon>Bacillati</taxon>
        <taxon>Bacillota</taxon>
        <taxon>Clostridia</taxon>
        <taxon>Eubacteriales</taxon>
        <taxon>Desulfotomaculaceae</taxon>
        <taxon>Desulfotomaculum</taxon>
    </lineage>
</organism>
<sequence>MRIEILTRQMEKKAALLTLWAAEPSFYAAGDKITLPGMEVDAGPDYLLLTTDRWEMAEQAVPLLFSIAPAAYAPALSELSTDLKILVTAAARPLPEIIQCLDVLEHLDVERGELAGHYRRQWHSRDVSVTAPVSLMVQGGVAVAKIKFSTHFRDSEHHCRQLLEQVSLRRLLTVFTTETSRRQPPRTAPPAITNRVPVTPENCSRFLNCCPGTVRYLAEPEAYRVQFDGQNHLTFQSGRDKEILLDIYLEDPDCLTVKLVEQLKSILQVKELTLQCVVSGLTLEPQQLLGKLKFQKEPEYYLFSRRDDFLARYDIKKREMTLTAVVALSPENVTGRLKQLYRAMEQLTGEVLACGA</sequence>
<reference evidence="1 2" key="1">
    <citation type="submission" date="2016-04" db="EMBL/GenBank/DDBJ databases">
        <authorList>
            <person name="Evans L.H."/>
            <person name="Alamgir A."/>
            <person name="Owens N."/>
            <person name="Weber N.D."/>
            <person name="Virtaneva K."/>
            <person name="Barbian K."/>
            <person name="Babar A."/>
            <person name="Rosenke K."/>
        </authorList>
    </citation>
    <scope>NUCLEOTIDE SEQUENCE [LARGE SCALE GENOMIC DNA]</scope>
    <source>
        <strain evidence="1 2">LMa1</strain>
    </source>
</reference>
<accession>A0A1B7LH63</accession>
<dbReference type="AlphaFoldDB" id="A0A1B7LH63"/>
<dbReference type="EMBL" id="LYVF01000062">
    <property type="protein sequence ID" value="OAT85529.1"/>
    <property type="molecule type" value="Genomic_DNA"/>
</dbReference>
<dbReference type="STRING" id="1838280.A6M21_06365"/>
<gene>
    <name evidence="1" type="ORF">A6M21_06365</name>
</gene>
<name>A0A1B7LH63_9FIRM</name>
<dbReference type="RefSeq" id="WP_066666874.1">
    <property type="nucleotide sequence ID" value="NZ_LYVF01000062.1"/>
</dbReference>
<evidence type="ECO:0000313" key="2">
    <source>
        <dbReference type="Proteomes" id="UP000078532"/>
    </source>
</evidence>
<keyword evidence="2" id="KW-1185">Reference proteome</keyword>
<dbReference type="Proteomes" id="UP000078532">
    <property type="component" value="Unassembled WGS sequence"/>
</dbReference>
<proteinExistence type="predicted"/>
<comment type="caution">
    <text evidence="1">The sequence shown here is derived from an EMBL/GenBank/DDBJ whole genome shotgun (WGS) entry which is preliminary data.</text>
</comment>
<protein>
    <submittedName>
        <fullName evidence="1">Uncharacterized protein</fullName>
    </submittedName>
</protein>